<keyword evidence="8" id="KW-1185">Reference proteome</keyword>
<evidence type="ECO:0000256" key="5">
    <source>
        <dbReference type="PIRNR" id="PIRNR009376"/>
    </source>
</evidence>
<dbReference type="GO" id="GO:0004630">
    <property type="term" value="F:phospholipase D activity"/>
    <property type="evidence" value="ECO:0007669"/>
    <property type="project" value="UniProtKB-UniRule"/>
</dbReference>
<protein>
    <recommendedName>
        <fullName evidence="5">Phospholipase</fullName>
        <ecNumber evidence="5">3.1.4.4</ecNumber>
    </recommendedName>
</protein>
<dbReference type="SUPFAM" id="SSF56024">
    <property type="entry name" value="Phospholipase D/nuclease"/>
    <property type="match status" value="2"/>
</dbReference>
<evidence type="ECO:0000259" key="6">
    <source>
        <dbReference type="PROSITE" id="PS50035"/>
    </source>
</evidence>
<dbReference type="InterPro" id="IPR025202">
    <property type="entry name" value="PLD-like_dom"/>
</dbReference>
<dbReference type="GeneID" id="36596597"/>
<evidence type="ECO:0000313" key="7">
    <source>
        <dbReference type="EMBL" id="PMD60325.1"/>
    </source>
</evidence>
<dbReference type="STRING" id="1095630.A0A2J6TBC4"/>
<dbReference type="GO" id="GO:0006654">
    <property type="term" value="P:phosphatidic acid biosynthetic process"/>
    <property type="evidence" value="ECO:0007669"/>
    <property type="project" value="InterPro"/>
</dbReference>
<dbReference type="Pfam" id="PF13091">
    <property type="entry name" value="PLDc_2"/>
    <property type="match status" value="1"/>
</dbReference>
<evidence type="ECO:0000313" key="8">
    <source>
        <dbReference type="Proteomes" id="UP000235371"/>
    </source>
</evidence>
<dbReference type="InterPro" id="IPR016555">
    <property type="entry name" value="PLipase_D_euk"/>
</dbReference>
<dbReference type="Gene3D" id="3.30.870.10">
    <property type="entry name" value="Endonuclease Chain A"/>
    <property type="match status" value="3"/>
</dbReference>
<dbReference type="CDD" id="cd09138">
    <property type="entry name" value="PLDc_vPLD1_2_yPLD_like_1"/>
    <property type="match status" value="1"/>
</dbReference>
<dbReference type="PANTHER" id="PTHR18896">
    <property type="entry name" value="PHOSPHOLIPASE D"/>
    <property type="match status" value="1"/>
</dbReference>
<keyword evidence="1" id="KW-0677">Repeat</keyword>
<feature type="domain" description="PLD phosphodiesterase" evidence="6">
    <location>
        <begin position="213"/>
        <end position="240"/>
    </location>
</feature>
<evidence type="ECO:0000256" key="3">
    <source>
        <dbReference type="ARBA" id="ARBA00022963"/>
    </source>
</evidence>
<dbReference type="Proteomes" id="UP000235371">
    <property type="component" value="Unassembled WGS sequence"/>
</dbReference>
<dbReference type="InterPro" id="IPR015679">
    <property type="entry name" value="PLipase_D_fam"/>
</dbReference>
<dbReference type="PROSITE" id="PS50035">
    <property type="entry name" value="PLD"/>
    <property type="match status" value="2"/>
</dbReference>
<keyword evidence="2 5" id="KW-0378">Hydrolase</keyword>
<evidence type="ECO:0000256" key="4">
    <source>
        <dbReference type="ARBA" id="ARBA00023098"/>
    </source>
</evidence>
<dbReference type="RefSeq" id="XP_024737229.1">
    <property type="nucleotide sequence ID" value="XM_024888521.1"/>
</dbReference>
<keyword evidence="3 5" id="KW-0442">Lipid degradation</keyword>
<dbReference type="InterPro" id="IPR001736">
    <property type="entry name" value="PLipase_D/transphosphatidylase"/>
</dbReference>
<dbReference type="GO" id="GO:0009395">
    <property type="term" value="P:phospholipid catabolic process"/>
    <property type="evidence" value="ECO:0007669"/>
    <property type="project" value="TreeGrafter"/>
</dbReference>
<reference evidence="7 8" key="1">
    <citation type="submission" date="2016-04" db="EMBL/GenBank/DDBJ databases">
        <title>A degradative enzymes factory behind the ericoid mycorrhizal symbiosis.</title>
        <authorList>
            <consortium name="DOE Joint Genome Institute"/>
            <person name="Martino E."/>
            <person name="Morin E."/>
            <person name="Grelet G."/>
            <person name="Kuo A."/>
            <person name="Kohler A."/>
            <person name="Daghino S."/>
            <person name="Barry K."/>
            <person name="Choi C."/>
            <person name="Cichocki N."/>
            <person name="Clum A."/>
            <person name="Copeland A."/>
            <person name="Hainaut M."/>
            <person name="Haridas S."/>
            <person name="Labutti K."/>
            <person name="Lindquist E."/>
            <person name="Lipzen A."/>
            <person name="Khouja H.-R."/>
            <person name="Murat C."/>
            <person name="Ohm R."/>
            <person name="Olson A."/>
            <person name="Spatafora J."/>
            <person name="Veneault-Fourrey C."/>
            <person name="Henrissat B."/>
            <person name="Grigoriev I."/>
            <person name="Martin F."/>
            <person name="Perotto S."/>
        </authorList>
    </citation>
    <scope>NUCLEOTIDE SEQUENCE [LARGE SCALE GENOMIC DNA]</scope>
    <source>
        <strain evidence="7 8">E</strain>
    </source>
</reference>
<feature type="domain" description="PLD phosphodiesterase" evidence="6">
    <location>
        <begin position="668"/>
        <end position="695"/>
    </location>
</feature>
<organism evidence="7 8">
    <name type="scientific">Hyaloscypha bicolor E</name>
    <dbReference type="NCBI Taxonomy" id="1095630"/>
    <lineage>
        <taxon>Eukaryota</taxon>
        <taxon>Fungi</taxon>
        <taxon>Dikarya</taxon>
        <taxon>Ascomycota</taxon>
        <taxon>Pezizomycotina</taxon>
        <taxon>Leotiomycetes</taxon>
        <taxon>Helotiales</taxon>
        <taxon>Hyaloscyphaceae</taxon>
        <taxon>Hyaloscypha</taxon>
        <taxon>Hyaloscypha bicolor</taxon>
    </lineage>
</organism>
<comment type="similarity">
    <text evidence="5">Belongs to the phospholipase D family.</text>
</comment>
<dbReference type="GO" id="GO:0035556">
    <property type="term" value="P:intracellular signal transduction"/>
    <property type="evidence" value="ECO:0007669"/>
    <property type="project" value="InterPro"/>
</dbReference>
<dbReference type="OrthoDB" id="14911at2759"/>
<proteinExistence type="inferred from homology"/>
<gene>
    <name evidence="7" type="ORF">K444DRAFT_721461</name>
</gene>
<dbReference type="PANTHER" id="PTHR18896:SF186">
    <property type="entry name" value="PHOSPHOLIPASE D"/>
    <property type="match status" value="1"/>
</dbReference>
<dbReference type="EMBL" id="KZ613790">
    <property type="protein sequence ID" value="PMD60325.1"/>
    <property type="molecule type" value="Genomic_DNA"/>
</dbReference>
<comment type="catalytic activity">
    <reaction evidence="5">
        <text>a 1,2-diacyl-sn-glycero-3-phosphocholine + H2O = a 1,2-diacyl-sn-glycero-3-phosphate + choline + H(+)</text>
        <dbReference type="Rhea" id="RHEA:14445"/>
        <dbReference type="ChEBI" id="CHEBI:15354"/>
        <dbReference type="ChEBI" id="CHEBI:15377"/>
        <dbReference type="ChEBI" id="CHEBI:15378"/>
        <dbReference type="ChEBI" id="CHEBI:57643"/>
        <dbReference type="ChEBI" id="CHEBI:58608"/>
        <dbReference type="EC" id="3.1.4.4"/>
    </reaction>
</comment>
<dbReference type="InParanoid" id="A0A2J6TBC4"/>
<accession>A0A2J6TBC4</accession>
<sequence>MSFFHDAKAALHSFATDIKQELNIIEGAIENEIHSHTHLNEACHNLHMHTRDNRFHSFAPARRGNDAKWFVDGCGYFWAVSIALEEAKESIWILDWWLSPELYLRRPPSQNEQYRLDRMLQAAAERGVKVNIIVYKEVSAILTLCSEHTKKALEALHPNIAVFRHPDHALSGQVVESEILSGIKNFSLKSLKLANVGEDALHALYGVNNDIILYWAHHEKLCLIDGKIAFMGGLDMCFGRWDTNSHPSVDVHPTDVNLTVFPGQDYNNARIYDFEDVTKYMDNKLDRTKNARMGWSDLSMCLQGPVVEDLRAHFVQRWNFIYNEKYDVQRDRRYHALTLTFADIPDGYYHTDGKNVRLAPVERDLDPEDPELASSEHRGLSGMASRAGGYYDRLRDGVHDGIGQISRHGTLGRDAGFHEPTSGMGIQLVRSCTRWSNGVSTEHSIANAYIGVIRNSRHFIYIENQFFITATSDAQHPVRNKIGAAIVERCVRAYQNGEKYKVIVCMPSVPAFAGDLHADDSLGTRAIMEYQYFSICRGGHSIMEAIEQAGVPDAKQYIRFYNLRSYDRINVGQAIKKVEEESGVQYRDARMEHDDLVGAGYDGQGYGTGAAPGQANPEYDAYQQAGSQVLDGSKYDSVAPCYTDGVPSIKDIPWSGTEEEEMEAFVSEELYIHTKLLIADDRIVICGSANLNDRSQLGYHDSEIAVVIEDPSTIDSVMDGQPFQASRYAASLRRQLFRKHLGLLPHQDYTKPDANFMPINKDPNIYDWGSAADFLVRDPMSREFGNLWNGTARANTEVFEKVFHCVPADNVRNWKDYENFFSKYFVGNGKEGEEKVEPKYAYGHVVKEEFPGGVVELKEWLDRVRGNLVEMPLRFMDGVDFARSGLKLNALTDEVYT</sequence>
<evidence type="ECO:0000256" key="1">
    <source>
        <dbReference type="ARBA" id="ARBA00022737"/>
    </source>
</evidence>
<name>A0A2J6TBC4_9HELO</name>
<dbReference type="AlphaFoldDB" id="A0A2J6TBC4"/>
<dbReference type="SMART" id="SM00155">
    <property type="entry name" value="PLDc"/>
    <property type="match status" value="2"/>
</dbReference>
<dbReference type="PIRSF" id="PIRSF009376">
    <property type="entry name" value="Phospholipase_D_euk"/>
    <property type="match status" value="1"/>
</dbReference>
<dbReference type="CDD" id="cd09141">
    <property type="entry name" value="PLDc_vPLD1_2_yPLD_like_2"/>
    <property type="match status" value="1"/>
</dbReference>
<keyword evidence="4" id="KW-0443">Lipid metabolism</keyword>
<evidence type="ECO:0000256" key="2">
    <source>
        <dbReference type="ARBA" id="ARBA00022801"/>
    </source>
</evidence>
<dbReference type="EC" id="3.1.4.4" evidence="5"/>